<protein>
    <recommendedName>
        <fullName evidence="3">[methylamine--corrinoid protein] Co-methyltransferase</fullName>
        <ecNumber evidence="3">2.1.1.248</ecNumber>
    </recommendedName>
</protein>
<comment type="caution">
    <text evidence="8">The sequence shown here is derived from an EMBL/GenBank/DDBJ whole genome shotgun (WGS) entry which is preliminary data.</text>
</comment>
<evidence type="ECO:0000256" key="1">
    <source>
        <dbReference type="ARBA" id="ARBA00005111"/>
    </source>
</evidence>
<comment type="catalytic activity">
    <reaction evidence="7">
        <text>Co(I)-[methylamine-specific corrinoid protein] + methylamine + H(+) = methyl-Co(III)-[methylamine-specific corrinoid protein] + NH4(+)</text>
        <dbReference type="Rhea" id="RHEA:26059"/>
        <dbReference type="Rhea" id="RHEA-COMP:11120"/>
        <dbReference type="Rhea" id="RHEA-COMP:11121"/>
        <dbReference type="ChEBI" id="CHEBI:15378"/>
        <dbReference type="ChEBI" id="CHEBI:28938"/>
        <dbReference type="ChEBI" id="CHEBI:59338"/>
        <dbReference type="ChEBI" id="CHEBI:85033"/>
        <dbReference type="ChEBI" id="CHEBI:85035"/>
        <dbReference type="EC" id="2.1.1.248"/>
    </reaction>
</comment>
<evidence type="ECO:0000313" key="8">
    <source>
        <dbReference type="EMBL" id="MDV0445616.1"/>
    </source>
</evidence>
<dbReference type="RefSeq" id="WP_318786037.1">
    <property type="nucleotide sequence ID" value="NZ_JAWDKC010000020.1"/>
</dbReference>
<comment type="similarity">
    <text evidence="2">Belongs to the monomethylamine methyltransferase family.</text>
</comment>
<organism evidence="8 9">
    <name type="scientific">Methanimicrococcus hacksteinii</name>
    <dbReference type="NCBI Taxonomy" id="3028293"/>
    <lineage>
        <taxon>Archaea</taxon>
        <taxon>Methanobacteriati</taxon>
        <taxon>Methanobacteriota</taxon>
        <taxon>Stenosarchaea group</taxon>
        <taxon>Methanomicrobia</taxon>
        <taxon>Methanosarcinales</taxon>
        <taxon>Methanosarcinaceae</taxon>
        <taxon>Methanimicrococcus</taxon>
    </lineage>
</organism>
<dbReference type="EMBL" id="JAWDKC010000020">
    <property type="protein sequence ID" value="MDV0445616.1"/>
    <property type="molecule type" value="Genomic_DNA"/>
</dbReference>
<keyword evidence="6" id="KW-0669">Pyrrolysine</keyword>
<evidence type="ECO:0000256" key="5">
    <source>
        <dbReference type="ARBA" id="ARBA00022679"/>
    </source>
</evidence>
<dbReference type="Pfam" id="PF05369">
    <property type="entry name" value="MtmB"/>
    <property type="match status" value="1"/>
</dbReference>
<dbReference type="Gene3D" id="3.20.20.460">
    <property type="entry name" value="Monomethylamine methyltransferase MtmB"/>
    <property type="match status" value="1"/>
</dbReference>
<proteinExistence type="inferred from homology"/>
<reference evidence="8 9" key="1">
    <citation type="submission" date="2023-06" db="EMBL/GenBank/DDBJ databases">
        <title>Genome sequence of Methanimicrococcus sp. At1.</title>
        <authorList>
            <person name="Protasov E."/>
            <person name="Platt K."/>
            <person name="Poehlein A."/>
            <person name="Daniel R."/>
            <person name="Brune A."/>
        </authorList>
    </citation>
    <scope>NUCLEOTIDE SEQUENCE [LARGE SCALE GENOMIC DNA]</scope>
    <source>
        <strain evidence="8 9">At1</strain>
    </source>
</reference>
<dbReference type="InterPro" id="IPR008031">
    <property type="entry name" value="MtmB_MeTrfase"/>
</dbReference>
<keyword evidence="9" id="KW-1185">Reference proteome</keyword>
<evidence type="ECO:0000256" key="7">
    <source>
        <dbReference type="ARBA" id="ARBA00047505"/>
    </source>
</evidence>
<accession>A0ABU3VQG0</accession>
<dbReference type="Proteomes" id="UP001272052">
    <property type="component" value="Unassembled WGS sequence"/>
</dbReference>
<name>A0ABU3VQG0_9EURY</name>
<keyword evidence="5" id="KW-0808">Transferase</keyword>
<keyword evidence="4" id="KW-0489">Methyltransferase</keyword>
<gene>
    <name evidence="8" type="ORF">MmiAt1_12050</name>
</gene>
<evidence type="ECO:0000256" key="3">
    <source>
        <dbReference type="ARBA" id="ARBA00012853"/>
    </source>
</evidence>
<dbReference type="InterPro" id="IPR036655">
    <property type="entry name" value="MtmB_sf"/>
</dbReference>
<evidence type="ECO:0000256" key="6">
    <source>
        <dbReference type="ARBA" id="ARBA00022774"/>
    </source>
</evidence>
<dbReference type="SUPFAM" id="SSF75098">
    <property type="entry name" value="Monomethylamine methyltransferase MtmB"/>
    <property type="match status" value="1"/>
</dbReference>
<sequence length="453" mass="50028">MQHIIDMISNGTKMNESEHDELINEVSAELVELYEIEYDPDNLIPADDETANRILEAAFDLLEAVGVYSVDTKSVFTIPRDEIFRSVQNSQRYLNIGEGSDKYLLTLAGSSEKKKTSIMGGPNASPVTPEMFIPIHRSYAKYTDIDSIAPAYLDVPAGSAKKGPANLMKARQAVQLVKEACALEGRPDMCITTPPHIEDPVAAVSVANPRFMGSGDLQEIIPQQGLKVNYSELSRVYHYKMTGSNYLCSPMLVRGLSAATPEQFAIEIAAEALKSQVVYGASVFFKYPAHIHTGDPLKTLWASFAATQALSKNEICLQGSVVTSSAGPCTEMMFYETAVQTIGYVVCGCDILSGPVSNNGSITNQVSGLDAHFMAEVSRFASDLSLKDANYLCNELFSRYESKLNAPEIGKPFVDCYDMNTIEPTQEYWKLYETVIADIYYILQQKNRRISRR</sequence>
<evidence type="ECO:0000256" key="2">
    <source>
        <dbReference type="ARBA" id="ARBA00009675"/>
    </source>
</evidence>
<dbReference type="EC" id="2.1.1.248" evidence="3"/>
<evidence type="ECO:0000256" key="4">
    <source>
        <dbReference type="ARBA" id="ARBA00022603"/>
    </source>
</evidence>
<comment type="pathway">
    <text evidence="1">One-carbon metabolism; methanogenesis from methylamine.</text>
</comment>
<evidence type="ECO:0000313" key="9">
    <source>
        <dbReference type="Proteomes" id="UP001272052"/>
    </source>
</evidence>